<sequence>MAHLLLYEDLAMEHLPTYIESELGLVIDCHWQQAVQCDAMETLHAVSTALLRNRRMSDLLVDCVNFSGDVDSVAAIALGLASLSADYEADIPTVLRNSLESGSYGMDFLIRKDQQLAMKFPALQKRLQPVSAGRLECGRRPHHPDPPEQIPEQPD</sequence>
<gene>
    <name evidence="2" type="ORF">PZA18_15430</name>
</gene>
<dbReference type="InterPro" id="IPR036705">
    <property type="entry name" value="Ribosyl_crysJ1_sf"/>
</dbReference>
<evidence type="ECO:0000313" key="2">
    <source>
        <dbReference type="EMBL" id="MDK2125446.1"/>
    </source>
</evidence>
<keyword evidence="2" id="KW-0326">Glycosidase</keyword>
<dbReference type="SUPFAM" id="SSF101478">
    <property type="entry name" value="ADP-ribosylglycohydrolase"/>
    <property type="match status" value="1"/>
</dbReference>
<comment type="caution">
    <text evidence="2">The sequence shown here is derived from an EMBL/GenBank/DDBJ whole genome shotgun (WGS) entry which is preliminary data.</text>
</comment>
<protein>
    <submittedName>
        <fullName evidence="2">ADP-ribosylglycohydrolase family protein</fullName>
        <ecNumber evidence="2">3.2.2.-</ecNumber>
    </submittedName>
</protein>
<dbReference type="GO" id="GO:0016798">
    <property type="term" value="F:hydrolase activity, acting on glycosyl bonds"/>
    <property type="evidence" value="ECO:0007669"/>
    <property type="project" value="UniProtKB-KW"/>
</dbReference>
<organism evidence="2 3">
    <name type="scientific">Parachitinimonas caeni</name>
    <dbReference type="NCBI Taxonomy" id="3031301"/>
    <lineage>
        <taxon>Bacteria</taxon>
        <taxon>Pseudomonadati</taxon>
        <taxon>Pseudomonadota</taxon>
        <taxon>Betaproteobacteria</taxon>
        <taxon>Neisseriales</taxon>
        <taxon>Chitinibacteraceae</taxon>
        <taxon>Parachitinimonas</taxon>
    </lineage>
</organism>
<name>A0ABT7DZF6_9NEIS</name>
<accession>A0ABT7DZF6</accession>
<evidence type="ECO:0000313" key="3">
    <source>
        <dbReference type="Proteomes" id="UP001172778"/>
    </source>
</evidence>
<keyword evidence="2" id="KW-0378">Hydrolase</keyword>
<feature type="compositionally biased region" description="Basic and acidic residues" evidence="1">
    <location>
        <begin position="136"/>
        <end position="146"/>
    </location>
</feature>
<feature type="region of interest" description="Disordered" evidence="1">
    <location>
        <begin position="131"/>
        <end position="155"/>
    </location>
</feature>
<evidence type="ECO:0000256" key="1">
    <source>
        <dbReference type="SAM" id="MobiDB-lite"/>
    </source>
</evidence>
<reference evidence="2" key="1">
    <citation type="submission" date="2023-03" db="EMBL/GenBank/DDBJ databases">
        <title>Chitinimonas shenzhenensis gen. nov., sp. nov., a novel member of family Burkholderiaceae isolated from activated sludge collected in Shen Zhen, China.</title>
        <authorList>
            <person name="Wang X."/>
        </authorList>
    </citation>
    <scope>NUCLEOTIDE SEQUENCE</scope>
    <source>
        <strain evidence="2">DQS-5</strain>
    </source>
</reference>
<dbReference type="Proteomes" id="UP001172778">
    <property type="component" value="Unassembled WGS sequence"/>
</dbReference>
<dbReference type="Gene3D" id="1.10.4080.10">
    <property type="entry name" value="ADP-ribosylation/Crystallin J1"/>
    <property type="match status" value="1"/>
</dbReference>
<dbReference type="EMBL" id="JARRAF010000019">
    <property type="protein sequence ID" value="MDK2125446.1"/>
    <property type="molecule type" value="Genomic_DNA"/>
</dbReference>
<keyword evidence="3" id="KW-1185">Reference proteome</keyword>
<dbReference type="EC" id="3.2.2.-" evidence="2"/>
<proteinExistence type="predicted"/>